<proteinExistence type="predicted"/>
<dbReference type="EMBL" id="JAEUBE010000183">
    <property type="protein sequence ID" value="KAH3667385.1"/>
    <property type="molecule type" value="Genomic_DNA"/>
</dbReference>
<dbReference type="AlphaFoldDB" id="A0A9P8T6R8"/>
<evidence type="ECO:0000256" key="1">
    <source>
        <dbReference type="SAM" id="MobiDB-lite"/>
    </source>
</evidence>
<evidence type="ECO:0000313" key="2">
    <source>
        <dbReference type="EMBL" id="KAH3667385.1"/>
    </source>
</evidence>
<comment type="caution">
    <text evidence="2">The sequence shown here is derived from an EMBL/GenBank/DDBJ whole genome shotgun (WGS) entry which is preliminary data.</text>
</comment>
<dbReference type="GeneID" id="70235001"/>
<feature type="region of interest" description="Disordered" evidence="1">
    <location>
        <begin position="57"/>
        <end position="79"/>
    </location>
</feature>
<evidence type="ECO:0000313" key="3">
    <source>
        <dbReference type="Proteomes" id="UP000769157"/>
    </source>
</evidence>
<organism evidence="2 3">
    <name type="scientific">Ogataea philodendri</name>
    <dbReference type="NCBI Taxonomy" id="1378263"/>
    <lineage>
        <taxon>Eukaryota</taxon>
        <taxon>Fungi</taxon>
        <taxon>Dikarya</taxon>
        <taxon>Ascomycota</taxon>
        <taxon>Saccharomycotina</taxon>
        <taxon>Pichiomycetes</taxon>
        <taxon>Pichiales</taxon>
        <taxon>Pichiaceae</taxon>
        <taxon>Ogataea</taxon>
    </lineage>
</organism>
<feature type="compositionally biased region" description="Acidic residues" evidence="1">
    <location>
        <begin position="61"/>
        <end position="70"/>
    </location>
</feature>
<dbReference type="Proteomes" id="UP000769157">
    <property type="component" value="Unassembled WGS sequence"/>
</dbReference>
<dbReference type="RefSeq" id="XP_046062197.1">
    <property type="nucleotide sequence ID" value="XM_046203969.1"/>
</dbReference>
<accession>A0A9P8T6R8</accession>
<gene>
    <name evidence="2" type="ORF">OGAPHI_003034</name>
</gene>
<sequence>MITIKAKRQLQTVFVSVSEDCDAAEVKTRLAEMLNGSGGLVLENKADQVDEVEVPVPSFEVDSDSEAEEPQEPKLKEGRVQVDAEGLRLGTADLSEQELQFKDGGVVAFAWKNEPFNITPLEST</sequence>
<name>A0A9P8T6R8_9ASCO</name>
<reference evidence="2" key="1">
    <citation type="journal article" date="2021" name="Open Biol.">
        <title>Shared evolutionary footprints suggest mitochondrial oxidative damage underlies multiple complex I losses in fungi.</title>
        <authorList>
            <person name="Schikora-Tamarit M.A."/>
            <person name="Marcet-Houben M."/>
            <person name="Nosek J."/>
            <person name="Gabaldon T."/>
        </authorList>
    </citation>
    <scope>NUCLEOTIDE SEQUENCE</scope>
    <source>
        <strain evidence="2">CBS6075</strain>
    </source>
</reference>
<reference evidence="2" key="2">
    <citation type="submission" date="2021-01" db="EMBL/GenBank/DDBJ databases">
        <authorList>
            <person name="Schikora-Tamarit M.A."/>
        </authorList>
    </citation>
    <scope>NUCLEOTIDE SEQUENCE</scope>
    <source>
        <strain evidence="2">CBS6075</strain>
    </source>
</reference>
<keyword evidence="3" id="KW-1185">Reference proteome</keyword>
<dbReference type="OrthoDB" id="3995118at2759"/>
<protein>
    <submittedName>
        <fullName evidence="2">Uncharacterized protein</fullName>
    </submittedName>
</protein>